<sequence length="145" mass="16593">MQKHDYQTSITVDATAHEVYESINSVSKWWTENLEGSSEKLNNEFTVQFGDVHFSKQKLVEVIPDKKVVWLVTDSKLNFVEDKHEWTNTKISFDIAEKGGKTQINFTHIGLIPEVQCYNSCIKGWDYYIKGSLFKLLTEGKGSPG</sequence>
<reference evidence="3" key="1">
    <citation type="submission" date="2020-02" db="EMBL/GenBank/DDBJ databases">
        <authorList>
            <person name="Meier V. D."/>
        </authorList>
    </citation>
    <scope>NUCLEOTIDE SEQUENCE</scope>
    <source>
        <strain evidence="3">AVDCRST_MAG96</strain>
    </source>
</reference>
<comment type="similarity">
    <text evidence="1">Belongs to the AHA1 family.</text>
</comment>
<gene>
    <name evidence="3" type="ORF">AVDCRST_MAG96-2176</name>
</gene>
<feature type="domain" description="Activator of Hsp90 ATPase homologue 1/2-like C-terminal" evidence="2">
    <location>
        <begin position="24"/>
        <end position="133"/>
    </location>
</feature>
<dbReference type="InterPro" id="IPR013538">
    <property type="entry name" value="ASHA1/2-like_C"/>
</dbReference>
<dbReference type="AlphaFoldDB" id="A0A6J4SU09"/>
<dbReference type="SUPFAM" id="SSF55961">
    <property type="entry name" value="Bet v1-like"/>
    <property type="match status" value="1"/>
</dbReference>
<dbReference type="Pfam" id="PF08327">
    <property type="entry name" value="AHSA1"/>
    <property type="match status" value="1"/>
</dbReference>
<name>A0A6J4SU09_9BACT</name>
<accession>A0A6J4SU09</accession>
<dbReference type="CDD" id="cd07814">
    <property type="entry name" value="SRPBCC_CalC_Aha1-like"/>
    <property type="match status" value="1"/>
</dbReference>
<evidence type="ECO:0000313" key="3">
    <source>
        <dbReference type="EMBL" id="CAA9505117.1"/>
    </source>
</evidence>
<proteinExistence type="inferred from homology"/>
<dbReference type="Gene3D" id="3.30.530.20">
    <property type="match status" value="1"/>
</dbReference>
<organism evidence="3">
    <name type="scientific">uncultured Segetibacter sp</name>
    <dbReference type="NCBI Taxonomy" id="481133"/>
    <lineage>
        <taxon>Bacteria</taxon>
        <taxon>Pseudomonadati</taxon>
        <taxon>Bacteroidota</taxon>
        <taxon>Chitinophagia</taxon>
        <taxon>Chitinophagales</taxon>
        <taxon>Chitinophagaceae</taxon>
        <taxon>Segetibacter</taxon>
        <taxon>environmental samples</taxon>
    </lineage>
</organism>
<dbReference type="EMBL" id="CADCVN010000842">
    <property type="protein sequence ID" value="CAA9505117.1"/>
    <property type="molecule type" value="Genomic_DNA"/>
</dbReference>
<protein>
    <recommendedName>
        <fullName evidence="2">Activator of Hsp90 ATPase homologue 1/2-like C-terminal domain-containing protein</fullName>
    </recommendedName>
</protein>
<dbReference type="InterPro" id="IPR023393">
    <property type="entry name" value="START-like_dom_sf"/>
</dbReference>
<evidence type="ECO:0000256" key="1">
    <source>
        <dbReference type="ARBA" id="ARBA00006817"/>
    </source>
</evidence>
<evidence type="ECO:0000259" key="2">
    <source>
        <dbReference type="Pfam" id="PF08327"/>
    </source>
</evidence>